<reference evidence="2" key="2">
    <citation type="submission" date="2021-01" db="EMBL/GenBank/DDBJ databases">
        <authorList>
            <person name="Schikora-Tamarit M.A."/>
        </authorList>
    </citation>
    <scope>NUCLEOTIDE SEQUENCE</scope>
    <source>
        <strain evidence="2">CBS6075</strain>
    </source>
</reference>
<dbReference type="EMBL" id="JAEUBE010000158">
    <property type="protein sequence ID" value="KAH3668441.1"/>
    <property type="molecule type" value="Genomic_DNA"/>
</dbReference>
<reference evidence="2" key="1">
    <citation type="journal article" date="2021" name="Open Biol.">
        <title>Shared evolutionary footprints suggest mitochondrial oxidative damage underlies multiple complex I losses in fungi.</title>
        <authorList>
            <person name="Schikora-Tamarit M.A."/>
            <person name="Marcet-Houben M."/>
            <person name="Nosek J."/>
            <person name="Gabaldon T."/>
        </authorList>
    </citation>
    <scope>NUCLEOTIDE SEQUENCE</scope>
    <source>
        <strain evidence="2">CBS6075</strain>
    </source>
</reference>
<keyword evidence="1" id="KW-0732">Signal</keyword>
<dbReference type="GeneID" id="70234162"/>
<keyword evidence="3" id="KW-1185">Reference proteome</keyword>
<accession>A0A9P8PB01</accession>
<dbReference type="AlphaFoldDB" id="A0A9P8PB01"/>
<proteinExistence type="predicted"/>
<evidence type="ECO:0000256" key="1">
    <source>
        <dbReference type="SAM" id="SignalP"/>
    </source>
</evidence>
<evidence type="ECO:0000313" key="3">
    <source>
        <dbReference type="Proteomes" id="UP000769157"/>
    </source>
</evidence>
<dbReference type="RefSeq" id="XP_046062855.1">
    <property type="nucleotide sequence ID" value="XM_046203038.1"/>
</dbReference>
<comment type="caution">
    <text evidence="2">The sequence shown here is derived from an EMBL/GenBank/DDBJ whole genome shotgun (WGS) entry which is preliminary data.</text>
</comment>
<gene>
    <name evidence="2" type="ORF">OGAPHI_002195</name>
</gene>
<evidence type="ECO:0000313" key="2">
    <source>
        <dbReference type="EMBL" id="KAH3668441.1"/>
    </source>
</evidence>
<dbReference type="OrthoDB" id="3990926at2759"/>
<feature type="signal peptide" evidence="1">
    <location>
        <begin position="1"/>
        <end position="22"/>
    </location>
</feature>
<organism evidence="2 3">
    <name type="scientific">Ogataea philodendri</name>
    <dbReference type="NCBI Taxonomy" id="1378263"/>
    <lineage>
        <taxon>Eukaryota</taxon>
        <taxon>Fungi</taxon>
        <taxon>Dikarya</taxon>
        <taxon>Ascomycota</taxon>
        <taxon>Saccharomycotina</taxon>
        <taxon>Pichiomycetes</taxon>
        <taxon>Pichiales</taxon>
        <taxon>Pichiaceae</taxon>
        <taxon>Ogataea</taxon>
    </lineage>
</organism>
<name>A0A9P8PB01_9ASCO</name>
<sequence>MLLRLLLFPLLVVGIGTEVAQGDYNYAVGLAMRDYFYYTHETSYFQTSEASVFASIASQYDENMFFDHQLATSMIDYATSMLSELPSSDQQYVLSRATGYYTRFTSIDQNVNTLLEFPSTTPTQTQWDTEIIIPANQSATYQTYYKLARCNALCYDIATYGREYNQMAITNPGFASSLNNVVSAYSTESDVLRINLECDSLLAYLSQIPWSGRILQGAKSSYLILQMNYNTPTPDPDYMTVTYYQPWVYISTSATVATTTTIGPSEAASASVPTDTGSYITTTTTLTSRSVNTETPLASMTSTPDSVVNKTDTMTIEYNGQNIFSAVIEGLLIDYRNHTDDYISLITSNSNLQIVQNYTSMIEDYKTRTSQPDLDEYESIVKIIYTFANIIPWRSRIWDGMGWWYTNQMLSQNEKTHSFSQGAGQFFTQLYNPQLTGQLDARLTSVPALKTDAGIGFEDS</sequence>
<dbReference type="Proteomes" id="UP000769157">
    <property type="component" value="Unassembled WGS sequence"/>
</dbReference>
<feature type="chain" id="PRO_5040280497" evidence="1">
    <location>
        <begin position="23"/>
        <end position="460"/>
    </location>
</feature>
<protein>
    <submittedName>
        <fullName evidence="2">Uncharacterized protein</fullName>
    </submittedName>
</protein>